<feature type="domain" description="Peptidase M14" evidence="3">
    <location>
        <begin position="85"/>
        <end position="371"/>
    </location>
</feature>
<gene>
    <name evidence="4" type="ORF">ATEIFO6365_0016007900</name>
</gene>
<keyword evidence="4" id="KW-0378">Hydrolase</keyword>
<name>A0A5M3ZHH8_ASPTE</name>
<proteinExistence type="inferred from homology"/>
<dbReference type="VEuPathDB" id="FungiDB:ATEG_10326"/>
<keyword evidence="4" id="KW-0121">Carboxypeptidase</keyword>
<dbReference type="EMBL" id="BLJY01000016">
    <property type="protein sequence ID" value="GFF21755.1"/>
    <property type="molecule type" value="Genomic_DNA"/>
</dbReference>
<dbReference type="GO" id="GO:0006508">
    <property type="term" value="P:proteolysis"/>
    <property type="evidence" value="ECO:0007669"/>
    <property type="project" value="InterPro"/>
</dbReference>
<comment type="similarity">
    <text evidence="1 2">Belongs to the peptidase M14 family.</text>
</comment>
<dbReference type="Proteomes" id="UP000452235">
    <property type="component" value="Unassembled WGS sequence"/>
</dbReference>
<comment type="caution">
    <text evidence="4">The sequence shown here is derived from an EMBL/GenBank/DDBJ whole genome shotgun (WGS) entry which is preliminary data.</text>
</comment>
<accession>A0A5M3ZHH8</accession>
<evidence type="ECO:0000259" key="3">
    <source>
        <dbReference type="PROSITE" id="PS52035"/>
    </source>
</evidence>
<dbReference type="FunFam" id="3.40.630.10:FF:000183">
    <property type="entry name" value="Uncharacterized protein"/>
    <property type="match status" value="1"/>
</dbReference>
<dbReference type="Gene3D" id="3.40.630.10">
    <property type="entry name" value="Zn peptidases"/>
    <property type="match status" value="1"/>
</dbReference>
<dbReference type="AlphaFoldDB" id="A0A5M3ZHH8"/>
<evidence type="ECO:0000313" key="5">
    <source>
        <dbReference type="Proteomes" id="UP000452235"/>
    </source>
</evidence>
<feature type="active site" description="Proton donor/acceptor" evidence="2">
    <location>
        <position position="342"/>
    </location>
</feature>
<dbReference type="PROSITE" id="PS52035">
    <property type="entry name" value="PEPTIDASE_M14"/>
    <property type="match status" value="1"/>
</dbReference>
<dbReference type="OrthoDB" id="3626597at2759"/>
<dbReference type="InterPro" id="IPR000834">
    <property type="entry name" value="Peptidase_M14"/>
</dbReference>
<dbReference type="GO" id="GO:0004181">
    <property type="term" value="F:metallocarboxypeptidase activity"/>
    <property type="evidence" value="ECO:0007669"/>
    <property type="project" value="InterPro"/>
</dbReference>
<evidence type="ECO:0000313" key="4">
    <source>
        <dbReference type="EMBL" id="GFF21755.1"/>
    </source>
</evidence>
<dbReference type="GO" id="GO:0008270">
    <property type="term" value="F:zinc ion binding"/>
    <property type="evidence" value="ECO:0007669"/>
    <property type="project" value="InterPro"/>
</dbReference>
<dbReference type="CDD" id="cd06242">
    <property type="entry name" value="M14-like"/>
    <property type="match status" value="1"/>
</dbReference>
<evidence type="ECO:0000256" key="2">
    <source>
        <dbReference type="PROSITE-ProRule" id="PRU01379"/>
    </source>
</evidence>
<sequence length="559" mass="61140">MRATVFTGLSLGLASLSSAVKYGYNHVPVIQDSEIVASAFEDVDHIELLSPAFMTPDVRLPGFPNGTQGPSSQDDMGESAAIESGHYAMKTDLCLETFLEELAERNNYMTYGTANFTSEEGRSFPYVHLSSSQGSSLYRHDPGSKVRVWIQGAVHGNEPAGDEATQALLGKFDADPEWAASILNKLELVILPRYNPDGVFYFQRTLAVNLDPNRDHIKLARQQTRDIKQLMNDFNPHVIVDMHEYTAGSPFGEGQYVHGSDGLFSAAKNLNINQGIRQLSEKLFARNIADDMKAAGLRAEPYVTGSSASDPSFVADFAEAGTDAKIGRNAMGLTQAVVFLLETRGIGLADQEFQRRTAAGLTMLGSIVQTAADHAQKVLTTVEGGIKEFIHSDDDIVITDYSKVDIRPFSMIDTTNGSVVRPPVRFASTTPAIANLTRSRPESYLIPAAWVELAERLRVAGLEVETLDKPFEGTVEALTIISTEVDTAYYEGVIRVTATTKTSEREISLPKGSFRVSTRQKNAALAMVALEPENIDSYVSFNIVPVEEADEYPIFRVMS</sequence>
<reference evidence="4 5" key="1">
    <citation type="submission" date="2020-01" db="EMBL/GenBank/DDBJ databases">
        <title>Aspergillus terreus IFO 6365 whole genome shotgun sequence.</title>
        <authorList>
            <person name="Kanamasa S."/>
            <person name="Takahashi H."/>
        </authorList>
    </citation>
    <scope>NUCLEOTIDE SEQUENCE [LARGE SCALE GENOMIC DNA]</scope>
    <source>
        <strain evidence="4 5">IFO 6365</strain>
    </source>
</reference>
<keyword evidence="4" id="KW-0645">Protease</keyword>
<dbReference type="Pfam" id="PF00246">
    <property type="entry name" value="Peptidase_M14"/>
    <property type="match status" value="1"/>
</dbReference>
<protein>
    <submittedName>
        <fullName evidence="4">Carboxypeptidase 2</fullName>
    </submittedName>
</protein>
<organism evidence="4 5">
    <name type="scientific">Aspergillus terreus</name>
    <dbReference type="NCBI Taxonomy" id="33178"/>
    <lineage>
        <taxon>Eukaryota</taxon>
        <taxon>Fungi</taxon>
        <taxon>Dikarya</taxon>
        <taxon>Ascomycota</taxon>
        <taxon>Pezizomycotina</taxon>
        <taxon>Eurotiomycetes</taxon>
        <taxon>Eurotiomycetidae</taxon>
        <taxon>Eurotiales</taxon>
        <taxon>Aspergillaceae</taxon>
        <taxon>Aspergillus</taxon>
        <taxon>Aspergillus subgen. Circumdati</taxon>
    </lineage>
</organism>
<evidence type="ECO:0000256" key="1">
    <source>
        <dbReference type="ARBA" id="ARBA00005988"/>
    </source>
</evidence>
<dbReference type="SUPFAM" id="SSF53187">
    <property type="entry name" value="Zn-dependent exopeptidases"/>
    <property type="match status" value="1"/>
</dbReference>
<keyword evidence="5" id="KW-1185">Reference proteome</keyword>